<dbReference type="NCBIfam" id="TIGR00254">
    <property type="entry name" value="GGDEF"/>
    <property type="match status" value="1"/>
</dbReference>
<dbReference type="InterPro" id="IPR037522">
    <property type="entry name" value="HD_GYP_dom"/>
</dbReference>
<dbReference type="Gene3D" id="3.30.450.20">
    <property type="entry name" value="PAS domain"/>
    <property type="match status" value="1"/>
</dbReference>
<proteinExistence type="predicted"/>
<gene>
    <name evidence="7" type="ORF">H9714_08050</name>
</gene>
<keyword evidence="7" id="KW-0808">Transferase</keyword>
<feature type="domain" description="GGDEF" evidence="5">
    <location>
        <begin position="558"/>
        <end position="690"/>
    </location>
</feature>
<dbReference type="Gene3D" id="1.10.3210.10">
    <property type="entry name" value="Hypothetical protein af1432"/>
    <property type="match status" value="1"/>
</dbReference>
<dbReference type="PANTHER" id="PTHR45228">
    <property type="entry name" value="CYCLIC DI-GMP PHOSPHODIESTERASE TM_0186-RELATED"/>
    <property type="match status" value="1"/>
</dbReference>
<dbReference type="CDD" id="cd00077">
    <property type="entry name" value="HDc"/>
    <property type="match status" value="1"/>
</dbReference>
<dbReference type="SUPFAM" id="SSF52172">
    <property type="entry name" value="CheY-like"/>
    <property type="match status" value="1"/>
</dbReference>
<accession>A0A9D2MCA5</accession>
<feature type="domain" description="HD-GYP" evidence="6">
    <location>
        <begin position="150"/>
        <end position="358"/>
    </location>
</feature>
<comment type="caution">
    <text evidence="7">The sequence shown here is derived from an EMBL/GenBank/DDBJ whole genome shotgun (WGS) entry which is preliminary data.</text>
</comment>
<dbReference type="InterPro" id="IPR003607">
    <property type="entry name" value="HD/PDEase_dom"/>
</dbReference>
<dbReference type="InterPro" id="IPR001789">
    <property type="entry name" value="Sig_transdc_resp-reg_receiver"/>
</dbReference>
<reference evidence="7" key="1">
    <citation type="journal article" date="2021" name="PeerJ">
        <title>Extensive microbial diversity within the chicken gut microbiome revealed by metagenomics and culture.</title>
        <authorList>
            <person name="Gilroy R."/>
            <person name="Ravi A."/>
            <person name="Getino M."/>
            <person name="Pursley I."/>
            <person name="Horton D.L."/>
            <person name="Alikhan N.F."/>
            <person name="Baker D."/>
            <person name="Gharbi K."/>
            <person name="Hall N."/>
            <person name="Watson M."/>
            <person name="Adriaenssens E.M."/>
            <person name="Foster-Nyarko E."/>
            <person name="Jarju S."/>
            <person name="Secka A."/>
            <person name="Antonio M."/>
            <person name="Oren A."/>
            <person name="Chaudhuri R.R."/>
            <person name="La Ragione R."/>
            <person name="Hildebrand F."/>
            <person name="Pallen M.J."/>
        </authorList>
    </citation>
    <scope>NUCLEOTIDE SEQUENCE</scope>
    <source>
        <strain evidence="7">CHK189-11263</strain>
    </source>
</reference>
<sequence>MQDRRTILIIDDRAEERLALQELLRSSYEIVEAADGNEGLQIMEACCPQLAAVLLDLDMPGMDGFQLLRILWAKGWLRAIPLLLLADGDEETVLEQGAEWGAADVLTRPFRPKIVQRRVAHLVELYRHRHELESAIQEHAARLREQDDRQNKTGKSLLETLIAAIGFRNPNSSIHVRRMREITHILLSDVREHCPEYALTGEQVRLISDLSILHDIGKIGIPDDILNKRGPLTDEEYQCVQAHTVYGGELVERIDFQGGEAVRMYCYEICRHHHERWDGKGYPDGLKGDEIPIWVQAVAVADVYEALISQRVYKSAYGPQSAVDMILRGECGAFHPKILDALRRTAPKLTRELSGEPASPGELRTSFLQRERSSSRSVGLENFSIPEDAQLLFDLEQEKYRIIAQLSEDMIFTYNALTDAMEFSEKFCKVFQFPPYMTDYQKFLVPSRLFYPEEYKALQQKYTQLSWEHPEMEMDLRLPLPSGSRSWFHLVLHLLTDRTDRSRELGFVGKLTNINRIKKEATEWQKRANTDPLTQLCNRAGAHILFEELRQESRQTPMELTVAFLDIDHFKELNDTLGHGAGDQILTAFGQRVRHLFRPDDIVSRFGGDEFLVVMKKMGKRAFAETKLGQLCRQEVQIADMREPIQVSSSIGVAFFPRDGVEFDDLLRKADRALYASKRDGRGRVCFYEDLV</sequence>
<dbReference type="Pfam" id="PF13487">
    <property type="entry name" value="HD_5"/>
    <property type="match status" value="1"/>
</dbReference>
<dbReference type="InterPro" id="IPR029787">
    <property type="entry name" value="Nucleotide_cyclase"/>
</dbReference>
<evidence type="ECO:0000256" key="3">
    <source>
        <dbReference type="PROSITE-ProRule" id="PRU00169"/>
    </source>
</evidence>
<dbReference type="CDD" id="cd01949">
    <property type="entry name" value="GGDEF"/>
    <property type="match status" value="1"/>
</dbReference>
<dbReference type="SMART" id="SM00448">
    <property type="entry name" value="REC"/>
    <property type="match status" value="1"/>
</dbReference>
<evidence type="ECO:0000313" key="8">
    <source>
        <dbReference type="Proteomes" id="UP000824208"/>
    </source>
</evidence>
<keyword evidence="7" id="KW-0548">Nucleotidyltransferase</keyword>
<evidence type="ECO:0000259" key="4">
    <source>
        <dbReference type="PROSITE" id="PS50110"/>
    </source>
</evidence>
<dbReference type="AlphaFoldDB" id="A0A9D2MCA5"/>
<dbReference type="InterPro" id="IPR035965">
    <property type="entry name" value="PAS-like_dom_sf"/>
</dbReference>
<comment type="function">
    <text evidence="2">May play the central regulatory role in sporulation. It may be an element of the effector pathway responsible for the activation of sporulation genes in response to nutritional stress. Spo0A may act in concert with spo0H (a sigma factor) to control the expression of some genes that are critical to the sporulation process.</text>
</comment>
<feature type="modified residue" description="4-aspartylphosphate" evidence="3">
    <location>
        <position position="56"/>
    </location>
</feature>
<dbReference type="InterPro" id="IPR000160">
    <property type="entry name" value="GGDEF_dom"/>
</dbReference>
<dbReference type="Gene3D" id="3.40.50.2300">
    <property type="match status" value="1"/>
</dbReference>
<dbReference type="Gene3D" id="3.30.70.270">
    <property type="match status" value="1"/>
</dbReference>
<keyword evidence="3" id="KW-0597">Phosphoprotein</keyword>
<evidence type="ECO:0000256" key="2">
    <source>
        <dbReference type="ARBA" id="ARBA00024867"/>
    </source>
</evidence>
<protein>
    <recommendedName>
        <fullName evidence="1">Stage 0 sporulation protein A homolog</fullName>
    </recommendedName>
</protein>
<dbReference type="InterPro" id="IPR052020">
    <property type="entry name" value="Cyclic_di-GMP/3'3'-cGAMP_PDE"/>
</dbReference>
<dbReference type="InterPro" id="IPR011006">
    <property type="entry name" value="CheY-like_superfamily"/>
</dbReference>
<organism evidence="7 8">
    <name type="scientific">Candidatus Flavonifractor intestinipullorum</name>
    <dbReference type="NCBI Taxonomy" id="2838587"/>
    <lineage>
        <taxon>Bacteria</taxon>
        <taxon>Bacillati</taxon>
        <taxon>Bacillota</taxon>
        <taxon>Clostridia</taxon>
        <taxon>Eubacteriales</taxon>
        <taxon>Oscillospiraceae</taxon>
        <taxon>Flavonifractor</taxon>
    </lineage>
</organism>
<dbReference type="PANTHER" id="PTHR45228:SF4">
    <property type="entry name" value="LIPOPROTEIN"/>
    <property type="match status" value="1"/>
</dbReference>
<evidence type="ECO:0000259" key="6">
    <source>
        <dbReference type="PROSITE" id="PS51832"/>
    </source>
</evidence>
<dbReference type="EMBL" id="DWYC01000069">
    <property type="protein sequence ID" value="HJB57488.1"/>
    <property type="molecule type" value="Genomic_DNA"/>
</dbReference>
<reference evidence="7" key="2">
    <citation type="submission" date="2021-04" db="EMBL/GenBank/DDBJ databases">
        <authorList>
            <person name="Gilroy R."/>
        </authorList>
    </citation>
    <scope>NUCLEOTIDE SEQUENCE</scope>
    <source>
        <strain evidence="7">CHK189-11263</strain>
    </source>
</reference>
<dbReference type="PROSITE" id="PS51832">
    <property type="entry name" value="HD_GYP"/>
    <property type="match status" value="1"/>
</dbReference>
<dbReference type="PROSITE" id="PS50887">
    <property type="entry name" value="GGDEF"/>
    <property type="match status" value="1"/>
</dbReference>
<dbReference type="SUPFAM" id="SSF55785">
    <property type="entry name" value="PYP-like sensor domain (PAS domain)"/>
    <property type="match status" value="1"/>
</dbReference>
<evidence type="ECO:0000259" key="5">
    <source>
        <dbReference type="PROSITE" id="PS50887"/>
    </source>
</evidence>
<dbReference type="FunFam" id="3.30.70.270:FF:000001">
    <property type="entry name" value="Diguanylate cyclase domain protein"/>
    <property type="match status" value="1"/>
</dbReference>
<dbReference type="SUPFAM" id="SSF109604">
    <property type="entry name" value="HD-domain/PDEase-like"/>
    <property type="match status" value="1"/>
</dbReference>
<dbReference type="SUPFAM" id="SSF55073">
    <property type="entry name" value="Nucleotide cyclase"/>
    <property type="match status" value="1"/>
</dbReference>
<dbReference type="Pfam" id="PF00990">
    <property type="entry name" value="GGDEF"/>
    <property type="match status" value="1"/>
</dbReference>
<dbReference type="InterPro" id="IPR043128">
    <property type="entry name" value="Rev_trsase/Diguanyl_cyclase"/>
</dbReference>
<evidence type="ECO:0000313" key="7">
    <source>
        <dbReference type="EMBL" id="HJB57488.1"/>
    </source>
</evidence>
<dbReference type="GO" id="GO:0000160">
    <property type="term" value="P:phosphorelay signal transduction system"/>
    <property type="evidence" value="ECO:0007669"/>
    <property type="project" value="InterPro"/>
</dbReference>
<dbReference type="Proteomes" id="UP000824208">
    <property type="component" value="Unassembled WGS sequence"/>
</dbReference>
<dbReference type="PROSITE" id="PS50110">
    <property type="entry name" value="RESPONSE_REGULATORY"/>
    <property type="match status" value="1"/>
</dbReference>
<dbReference type="GO" id="GO:0016779">
    <property type="term" value="F:nucleotidyltransferase activity"/>
    <property type="evidence" value="ECO:0007669"/>
    <property type="project" value="UniProtKB-KW"/>
</dbReference>
<name>A0A9D2MCA5_9FIRM</name>
<evidence type="ECO:0000256" key="1">
    <source>
        <dbReference type="ARBA" id="ARBA00018672"/>
    </source>
</evidence>
<dbReference type="Pfam" id="PF00072">
    <property type="entry name" value="Response_reg"/>
    <property type="match status" value="1"/>
</dbReference>
<dbReference type="SMART" id="SM00267">
    <property type="entry name" value="GGDEF"/>
    <property type="match status" value="1"/>
</dbReference>
<feature type="domain" description="Response regulatory" evidence="4">
    <location>
        <begin position="6"/>
        <end position="123"/>
    </location>
</feature>